<dbReference type="GO" id="GO:0008289">
    <property type="term" value="F:lipid binding"/>
    <property type="evidence" value="ECO:0007669"/>
    <property type="project" value="InterPro"/>
</dbReference>
<gene>
    <name evidence="5" type="primary">FABP4</name>
</gene>
<accession>G1ST29</accession>
<evidence type="ECO:0000259" key="4">
    <source>
        <dbReference type="PROSITE" id="PS00214"/>
    </source>
</evidence>
<reference evidence="5 6" key="1">
    <citation type="journal article" date="2011" name="Nature">
        <title>A high-resolution map of human evolutionary constraint using 29 mammals.</title>
        <authorList>
            <person name="Lindblad-Toh K."/>
            <person name="Garber M."/>
            <person name="Zuk O."/>
            <person name="Lin M.F."/>
            <person name="Parker B.J."/>
            <person name="Washietl S."/>
            <person name="Kheradpour P."/>
            <person name="Ernst J."/>
            <person name="Jordan G."/>
            <person name="Mauceli E."/>
            <person name="Ward L.D."/>
            <person name="Lowe C.B."/>
            <person name="Holloway A.K."/>
            <person name="Clamp M."/>
            <person name="Gnerre S."/>
            <person name="Alfoldi J."/>
            <person name="Beal K."/>
            <person name="Chang J."/>
            <person name="Clawson H."/>
            <person name="Cuff J."/>
            <person name="Di Palma F."/>
            <person name="Fitzgerald S."/>
            <person name="Flicek P."/>
            <person name="Guttman M."/>
            <person name="Hubisz M.J."/>
            <person name="Jaffe D.B."/>
            <person name="Jungreis I."/>
            <person name="Kent W.J."/>
            <person name="Kostka D."/>
            <person name="Lara M."/>
            <person name="Martins A.L."/>
            <person name="Massingham T."/>
            <person name="Moltke I."/>
            <person name="Raney B.J."/>
            <person name="Rasmussen M.D."/>
            <person name="Robinson J."/>
            <person name="Stark A."/>
            <person name="Vilella A.J."/>
            <person name="Wen J."/>
            <person name="Xie X."/>
            <person name="Zody M.C."/>
            <person name="Baldwin J."/>
            <person name="Bloom T."/>
            <person name="Chin C.W."/>
            <person name="Heiman D."/>
            <person name="Nicol R."/>
            <person name="Nusbaum C."/>
            <person name="Young S."/>
            <person name="Wilkinson J."/>
            <person name="Worley K.C."/>
            <person name="Kovar C.L."/>
            <person name="Muzny D.M."/>
            <person name="Gibbs R.A."/>
            <person name="Cree A."/>
            <person name="Dihn H.H."/>
            <person name="Fowler G."/>
            <person name="Jhangiani S."/>
            <person name="Joshi V."/>
            <person name="Lee S."/>
            <person name="Lewis L.R."/>
            <person name="Nazareth L.V."/>
            <person name="Okwuonu G."/>
            <person name="Santibanez J."/>
            <person name="Warren W.C."/>
            <person name="Mardis E.R."/>
            <person name="Weinstock G.M."/>
            <person name="Wilson R.K."/>
            <person name="Delehaunty K."/>
            <person name="Dooling D."/>
            <person name="Fronik C."/>
            <person name="Fulton L."/>
            <person name="Fulton B."/>
            <person name="Graves T."/>
            <person name="Minx P."/>
            <person name="Sodergren E."/>
            <person name="Birney E."/>
            <person name="Margulies E.H."/>
            <person name="Herrero J."/>
            <person name="Green E.D."/>
            <person name="Haussler D."/>
            <person name="Siepel A."/>
            <person name="Goldman N."/>
            <person name="Pollard K.S."/>
            <person name="Pedersen J.S."/>
            <person name="Lander E.S."/>
            <person name="Kellis M."/>
        </authorList>
    </citation>
    <scope>NUCLEOTIDE SEQUENCE [LARGE SCALE GENOMIC DNA]</scope>
    <source>
        <strain evidence="5 6">Thorbecke inbred</strain>
    </source>
</reference>
<evidence type="ECO:0000256" key="2">
    <source>
        <dbReference type="ARBA" id="ARBA00022448"/>
    </source>
</evidence>
<dbReference type="PROSITE" id="PS00214">
    <property type="entry name" value="FABP"/>
    <property type="match status" value="2"/>
</dbReference>
<reference evidence="5" key="3">
    <citation type="submission" date="2025-09" db="UniProtKB">
        <authorList>
            <consortium name="Ensembl"/>
        </authorList>
    </citation>
    <scope>IDENTIFICATION</scope>
    <source>
        <strain evidence="5">Thorbecke</strain>
    </source>
</reference>
<dbReference type="EMBL" id="AAGW02012046">
    <property type="status" value="NOT_ANNOTATED_CDS"/>
    <property type="molecule type" value="Genomic_DNA"/>
</dbReference>
<dbReference type="InterPro" id="IPR012674">
    <property type="entry name" value="Calycin"/>
</dbReference>
<dbReference type="Gene3D" id="2.40.128.20">
    <property type="match status" value="2"/>
</dbReference>
<dbReference type="STRING" id="9986.ENSOCUP00000006440"/>
<evidence type="ECO:0000313" key="5">
    <source>
        <dbReference type="Ensembl" id="ENSOCUP00000006440.2"/>
    </source>
</evidence>
<dbReference type="InterPro" id="IPR031259">
    <property type="entry name" value="ILBP"/>
</dbReference>
<evidence type="ECO:0000313" key="6">
    <source>
        <dbReference type="Proteomes" id="UP000001811"/>
    </source>
</evidence>
<organism evidence="5 6">
    <name type="scientific">Oryctolagus cuniculus</name>
    <name type="common">Rabbit</name>
    <dbReference type="NCBI Taxonomy" id="9986"/>
    <lineage>
        <taxon>Eukaryota</taxon>
        <taxon>Metazoa</taxon>
        <taxon>Chordata</taxon>
        <taxon>Craniata</taxon>
        <taxon>Vertebrata</taxon>
        <taxon>Euteleostomi</taxon>
        <taxon>Mammalia</taxon>
        <taxon>Eutheria</taxon>
        <taxon>Euarchontoglires</taxon>
        <taxon>Glires</taxon>
        <taxon>Lagomorpha</taxon>
        <taxon>Leporidae</taxon>
        <taxon>Oryctolagus</taxon>
    </lineage>
</organism>
<protein>
    <submittedName>
        <fullName evidence="5">Peripheral myelin protein 2</fullName>
    </submittedName>
</protein>
<keyword evidence="2 3" id="KW-0813">Transport</keyword>
<dbReference type="InterPro" id="IPR000463">
    <property type="entry name" value="Fatty_acid-bd"/>
</dbReference>
<dbReference type="GeneTree" id="ENSGT00940000161845"/>
<feature type="domain" description="Cytosolic fatty-acid binding proteins" evidence="4">
    <location>
        <begin position="134"/>
        <end position="151"/>
    </location>
</feature>
<dbReference type="Pfam" id="PF00061">
    <property type="entry name" value="Lipocalin"/>
    <property type="match status" value="2"/>
</dbReference>
<dbReference type="Ensembl" id="ENSOCUT00000007446.2">
    <property type="protein sequence ID" value="ENSOCUP00000006440.2"/>
    <property type="gene ID" value="ENSOCUG00000007445.4"/>
</dbReference>
<dbReference type="eggNOG" id="KOG4015">
    <property type="taxonomic scope" value="Eukaryota"/>
</dbReference>
<evidence type="ECO:0000256" key="3">
    <source>
        <dbReference type="RuleBase" id="RU003696"/>
    </source>
</evidence>
<sequence length="259" mass="28799">MCDAFVGTWKLVSSENFDDYMKEVGVGFATRKVAGMAKPNMIISVNGDVITIKSESTFKNTEISFKLGQEFDEVTADDRKVKSIITLDGGALVQVQKWDGKSTTIKRKREGDKLVVLGVSFLNKISMMVEPFLGTWKLVSSENFEDYMKELGVSSAARNAAGLVKPSVSISVNGDTVNIRTESPFRNTEISFKLGEEFDETTADNRKVKSTVTLDSGSMIQVQKWLDKETTIKRKIVDGKMVVECTMNNIVSTRIYEKV</sequence>
<dbReference type="PANTHER" id="PTHR11955">
    <property type="entry name" value="FATTY ACID BINDING PROTEIN"/>
    <property type="match status" value="1"/>
</dbReference>
<dbReference type="SUPFAM" id="SSF50814">
    <property type="entry name" value="Lipocalins"/>
    <property type="match status" value="2"/>
</dbReference>
<dbReference type="Bgee" id="ENSOCUG00000007445">
    <property type="expression patterns" value="Expressed in autopod skin and 16 other cell types or tissues"/>
</dbReference>
<dbReference type="PaxDb" id="9986-ENSOCUP00000006440"/>
<proteinExistence type="inferred from homology"/>
<keyword evidence="6" id="KW-1185">Reference proteome</keyword>
<dbReference type="ExpressionAtlas" id="G1ST29">
    <property type="expression patterns" value="baseline"/>
</dbReference>
<dbReference type="PRINTS" id="PR00178">
    <property type="entry name" value="FATTYACIDBP"/>
</dbReference>
<comment type="similarity">
    <text evidence="1 3">Belongs to the calycin superfamily. Fatty-acid binding protein (FABP) family.</text>
</comment>
<dbReference type="HOGENOM" id="CLU_113772_0_0_1"/>
<reference evidence="5" key="2">
    <citation type="submission" date="2025-08" db="UniProtKB">
        <authorList>
            <consortium name="Ensembl"/>
        </authorList>
    </citation>
    <scope>IDENTIFICATION</scope>
    <source>
        <strain evidence="5">Thorbecke</strain>
    </source>
</reference>
<evidence type="ECO:0000256" key="1">
    <source>
        <dbReference type="ARBA" id="ARBA00008390"/>
    </source>
</evidence>
<name>G1ST29_RABIT</name>
<dbReference type="AlphaFoldDB" id="G1ST29"/>
<feature type="domain" description="Cytosolic fatty-acid binding proteins" evidence="4">
    <location>
        <begin position="7"/>
        <end position="24"/>
    </location>
</feature>
<dbReference type="Proteomes" id="UP000001811">
    <property type="component" value="Chromosome 3"/>
</dbReference>
<dbReference type="FunFam" id="2.40.128.20:FF:000001">
    <property type="entry name" value="Fatty acid-binding protein, adipocyte"/>
    <property type="match status" value="2"/>
</dbReference>
<dbReference type="InterPro" id="IPR000566">
    <property type="entry name" value="Lipocln_cytosolic_FA-bd_dom"/>
</dbReference>